<reference evidence="1" key="1">
    <citation type="submission" date="2022-08" db="EMBL/GenBank/DDBJ databases">
        <title>Genomic characterization and comparative genomic analysis of a strain of klebsiella michiganensis carrying blaKPC-2 isolated from the blood of children with very preterm bloodstream infection.</title>
        <authorList>
            <person name="Zhang N."/>
        </authorList>
    </citation>
    <scope>NUCLEOTIDE SEQUENCE</scope>
    <source>
        <strain evidence="1">BSI-KPN166</strain>
    </source>
</reference>
<organism evidence="1 2">
    <name type="scientific">Klebsiella michiganensis</name>
    <dbReference type="NCBI Taxonomy" id="1134687"/>
    <lineage>
        <taxon>Bacteria</taxon>
        <taxon>Pseudomonadati</taxon>
        <taxon>Pseudomonadota</taxon>
        <taxon>Gammaproteobacteria</taxon>
        <taxon>Enterobacterales</taxon>
        <taxon>Enterobacteriaceae</taxon>
        <taxon>Klebsiella/Raoultella group</taxon>
        <taxon>Klebsiella</taxon>
    </lineage>
</organism>
<evidence type="ECO:0000313" key="1">
    <source>
        <dbReference type="EMBL" id="UWZ73629.1"/>
    </source>
</evidence>
<name>A0AAX3CQ89_9ENTR</name>
<protein>
    <recommendedName>
        <fullName evidence="3">Transposase</fullName>
    </recommendedName>
</protein>
<dbReference type="RefSeq" id="WP_249962777.1">
    <property type="nucleotide sequence ID" value="NZ_BQUL01000012.1"/>
</dbReference>
<evidence type="ECO:0000313" key="2">
    <source>
        <dbReference type="Proteomes" id="UP001060345"/>
    </source>
</evidence>
<dbReference type="Proteomes" id="UP001060345">
    <property type="component" value="Chromosome"/>
</dbReference>
<sequence>MLVFDYWHVNSSLNALYSFQFPVTEVKFMKSKPPRQLYKWDRARVKLARPAGNMMASLPTGTEGEVRKRGRGLEFTSDACECCGVQVRISRMSRDDFELIELAEQFKSEG</sequence>
<dbReference type="EMBL" id="CP102103">
    <property type="protein sequence ID" value="UWZ73629.1"/>
    <property type="molecule type" value="Genomic_DNA"/>
</dbReference>
<proteinExistence type="predicted"/>
<evidence type="ECO:0008006" key="3">
    <source>
        <dbReference type="Google" id="ProtNLM"/>
    </source>
</evidence>
<accession>A0AAX3CQ89</accession>
<gene>
    <name evidence="1" type="ORF">NP224_26205</name>
</gene>
<dbReference type="AlphaFoldDB" id="A0AAX3CQ89"/>